<comment type="caution">
    <text evidence="2">The sequence shown here is derived from an EMBL/GenBank/DDBJ whole genome shotgun (WGS) entry which is preliminary data.</text>
</comment>
<keyword evidence="5" id="KW-1185">Reference proteome</keyword>
<dbReference type="InterPro" id="IPR002629">
    <property type="entry name" value="Met_Synth_C/arc"/>
</dbReference>
<organism evidence="2 5">
    <name type="scientific">Antrihabitans spumae</name>
    <dbReference type="NCBI Taxonomy" id="3373370"/>
    <lineage>
        <taxon>Bacteria</taxon>
        <taxon>Bacillati</taxon>
        <taxon>Actinomycetota</taxon>
        <taxon>Actinomycetes</taxon>
        <taxon>Mycobacteriales</taxon>
        <taxon>Nocardiaceae</taxon>
        <taxon>Antrihabitans</taxon>
    </lineage>
</organism>
<dbReference type="EMBL" id="JBIMSP010000012">
    <property type="protein sequence ID" value="MFH5242197.1"/>
    <property type="molecule type" value="Genomic_DNA"/>
</dbReference>
<dbReference type="CDD" id="cd03310">
    <property type="entry name" value="CIMS_like"/>
    <property type="match status" value="1"/>
</dbReference>
<sequence>MTDSSGSVPLGGIATGIGSWPGTDPREAATIVVGELGDLPHIVELPARGVGADMIGRAGALLIDLHFDTTTRGYRLTPRQGNAARRSSVFLRDDLDALEEAWGTAGFNGLGKTVKVQTCGPLTLAAEVELANGHRVITDSGALRDFSESLAEGLSQHVAEVARRLDAKVLVQIDEPLLSDVLNGSLRGVTSMDSIGAMPAPDALNFLDTVIDAANAPVLVHNCASSPPLELLRRSHASYVGIDVAQLEPADLDGIGELLEAGKGVALGLVPSTDAPAVRKWRDLAEPALQLVDRLGFPRATLGSKVIVTPSCGLAGASDAWARKALRLSTEVARAFAEEPESL</sequence>
<evidence type="ECO:0000313" key="3">
    <source>
        <dbReference type="EMBL" id="MFH5242197.1"/>
    </source>
</evidence>
<evidence type="ECO:0000313" key="2">
    <source>
        <dbReference type="EMBL" id="MFH5231968.1"/>
    </source>
</evidence>
<protein>
    <submittedName>
        <fullName evidence="2">Methionine synthase</fullName>
    </submittedName>
</protein>
<dbReference type="InterPro" id="IPR038071">
    <property type="entry name" value="UROD/MetE-like_sf"/>
</dbReference>
<reference evidence="4 5" key="1">
    <citation type="submission" date="2024-10" db="EMBL/GenBank/DDBJ databases">
        <authorList>
            <person name="Riesco R."/>
        </authorList>
    </citation>
    <scope>NUCLEOTIDE SEQUENCE [LARGE SCALE GENOMIC DNA]</scope>
    <source>
        <strain evidence="3 4">NCIMB 15448</strain>
        <strain evidence="2 5">NCIMB 15450</strain>
    </source>
</reference>
<gene>
    <name evidence="3" type="ORF">ACHIPV_09905</name>
    <name evidence="2" type="ORF">ACHIRB_25860</name>
</gene>
<accession>A0ABW7KCC8</accession>
<dbReference type="Proteomes" id="UP001609176">
    <property type="component" value="Unassembled WGS sequence"/>
</dbReference>
<dbReference type="RefSeq" id="WP_395124220.1">
    <property type="nucleotide sequence ID" value="NZ_JBIMSN010000126.1"/>
</dbReference>
<dbReference type="SUPFAM" id="SSF51726">
    <property type="entry name" value="UROD/MetE-like"/>
    <property type="match status" value="1"/>
</dbReference>
<evidence type="ECO:0000313" key="4">
    <source>
        <dbReference type="Proteomes" id="UP001609176"/>
    </source>
</evidence>
<feature type="domain" description="Cobalamin-independent methionine synthase MetE C-terminal/archaeal" evidence="1">
    <location>
        <begin position="14"/>
        <end position="334"/>
    </location>
</feature>
<evidence type="ECO:0000313" key="5">
    <source>
        <dbReference type="Proteomes" id="UP001609219"/>
    </source>
</evidence>
<dbReference type="Proteomes" id="UP001609219">
    <property type="component" value="Unassembled WGS sequence"/>
</dbReference>
<evidence type="ECO:0000259" key="1">
    <source>
        <dbReference type="Pfam" id="PF01717"/>
    </source>
</evidence>
<dbReference type="Pfam" id="PF01717">
    <property type="entry name" value="Meth_synt_2"/>
    <property type="match status" value="1"/>
</dbReference>
<name>A0ABW7KCC8_9NOCA</name>
<proteinExistence type="predicted"/>
<dbReference type="Gene3D" id="3.20.20.210">
    <property type="match status" value="1"/>
</dbReference>
<dbReference type="EMBL" id="JBIMSN010000126">
    <property type="protein sequence ID" value="MFH5231968.1"/>
    <property type="molecule type" value="Genomic_DNA"/>
</dbReference>